<reference evidence="1 2" key="1">
    <citation type="submission" date="2014-04" db="EMBL/GenBank/DDBJ databases">
        <authorList>
            <consortium name="DOE Joint Genome Institute"/>
            <person name="Kuo A."/>
            <person name="Tarkka M."/>
            <person name="Buscot F."/>
            <person name="Kohler A."/>
            <person name="Nagy L.G."/>
            <person name="Floudas D."/>
            <person name="Copeland A."/>
            <person name="Barry K.W."/>
            <person name="Cichocki N."/>
            <person name="Veneault-Fourrey C."/>
            <person name="LaButti K."/>
            <person name="Lindquist E.A."/>
            <person name="Lipzen A."/>
            <person name="Lundell T."/>
            <person name="Morin E."/>
            <person name="Murat C."/>
            <person name="Sun H."/>
            <person name="Tunlid A."/>
            <person name="Henrissat B."/>
            <person name="Grigoriev I.V."/>
            <person name="Hibbett D.S."/>
            <person name="Martin F."/>
            <person name="Nordberg H.P."/>
            <person name="Cantor M.N."/>
            <person name="Hua S.X."/>
        </authorList>
    </citation>
    <scope>NUCLEOTIDE SEQUENCE [LARGE SCALE GENOMIC DNA]</scope>
    <source>
        <strain evidence="1 2">F 1598</strain>
    </source>
</reference>
<evidence type="ECO:0000313" key="1">
    <source>
        <dbReference type="EMBL" id="KIM71011.1"/>
    </source>
</evidence>
<dbReference type="InParanoid" id="A0A0C3ET59"/>
<evidence type="ECO:0000313" key="2">
    <source>
        <dbReference type="Proteomes" id="UP000054166"/>
    </source>
</evidence>
<dbReference type="AlphaFoldDB" id="A0A0C3ET59"/>
<dbReference type="Proteomes" id="UP000054166">
    <property type="component" value="Unassembled WGS sequence"/>
</dbReference>
<dbReference type="EMBL" id="KN833595">
    <property type="protein sequence ID" value="KIM71011.1"/>
    <property type="molecule type" value="Genomic_DNA"/>
</dbReference>
<keyword evidence="2" id="KW-1185">Reference proteome</keyword>
<organism evidence="1 2">
    <name type="scientific">Piloderma croceum (strain F 1598)</name>
    <dbReference type="NCBI Taxonomy" id="765440"/>
    <lineage>
        <taxon>Eukaryota</taxon>
        <taxon>Fungi</taxon>
        <taxon>Dikarya</taxon>
        <taxon>Basidiomycota</taxon>
        <taxon>Agaricomycotina</taxon>
        <taxon>Agaricomycetes</taxon>
        <taxon>Agaricomycetidae</taxon>
        <taxon>Atheliales</taxon>
        <taxon>Atheliaceae</taxon>
        <taxon>Piloderma</taxon>
    </lineage>
</organism>
<name>A0A0C3ET59_PILCF</name>
<accession>A0A0C3ET59</accession>
<dbReference type="HOGENOM" id="CLU_2942641_0_0_1"/>
<reference evidence="2" key="2">
    <citation type="submission" date="2015-01" db="EMBL/GenBank/DDBJ databases">
        <title>Evolutionary Origins and Diversification of the Mycorrhizal Mutualists.</title>
        <authorList>
            <consortium name="DOE Joint Genome Institute"/>
            <consortium name="Mycorrhizal Genomics Consortium"/>
            <person name="Kohler A."/>
            <person name="Kuo A."/>
            <person name="Nagy L.G."/>
            <person name="Floudas D."/>
            <person name="Copeland A."/>
            <person name="Barry K.W."/>
            <person name="Cichocki N."/>
            <person name="Veneault-Fourrey C."/>
            <person name="LaButti K."/>
            <person name="Lindquist E.A."/>
            <person name="Lipzen A."/>
            <person name="Lundell T."/>
            <person name="Morin E."/>
            <person name="Murat C."/>
            <person name="Riley R."/>
            <person name="Ohm R."/>
            <person name="Sun H."/>
            <person name="Tunlid A."/>
            <person name="Henrissat B."/>
            <person name="Grigoriev I.V."/>
            <person name="Hibbett D.S."/>
            <person name="Martin F."/>
        </authorList>
    </citation>
    <scope>NUCLEOTIDE SEQUENCE [LARGE SCALE GENOMIC DNA]</scope>
    <source>
        <strain evidence="2">F 1598</strain>
    </source>
</reference>
<gene>
    <name evidence="1" type="ORF">PILCRDRAFT_17497</name>
</gene>
<proteinExistence type="predicted"/>
<protein>
    <submittedName>
        <fullName evidence="1">Uncharacterized protein</fullName>
    </submittedName>
</protein>
<sequence length="60" mass="6920">MPHTSHIFPISDVACGGAHREVIVQELHVSLLLRTQNPLAFSHPWITQFWRIYLVLAMIQ</sequence>